<gene>
    <name evidence="2" type="ORF">E4A49_03030</name>
    <name evidence="1" type="ORF">FM125_04500</name>
</gene>
<dbReference type="EMBL" id="FUKP01000028">
    <property type="protein sequence ID" value="SJN23160.1"/>
    <property type="molecule type" value="Genomic_DNA"/>
</dbReference>
<reference evidence="2 4" key="2">
    <citation type="submission" date="2019-03" db="EMBL/GenBank/DDBJ databases">
        <title>Reclassification of Micrococcus aloeverae and Micrococcus yunnanensis as later heterotypic synonyms of Micrococcus luteus.</title>
        <authorList>
            <person name="Huang C.-H."/>
        </authorList>
    </citation>
    <scope>NUCLEOTIDE SEQUENCE [LARGE SCALE GENOMIC DNA]</scope>
    <source>
        <strain evidence="2 4">BCRC 12151</strain>
    </source>
</reference>
<keyword evidence="1" id="KW-0067">ATP-binding</keyword>
<keyword evidence="1" id="KW-0547">Nucleotide-binding</keyword>
<sequence>MEIRIGVQHSAREVTLETEHTAEEVRERVAAAIADGSLLQLDDAKGRTVLVPGEKIAFVEIGAQKAGPLGFAAR</sequence>
<evidence type="ECO:0000313" key="4">
    <source>
        <dbReference type="Proteomes" id="UP000297477"/>
    </source>
</evidence>
<evidence type="ECO:0000313" key="2">
    <source>
        <dbReference type="EMBL" id="TFI00372.1"/>
    </source>
</evidence>
<accession>A0A1R4ITH0</accession>
<protein>
    <submittedName>
        <fullName evidence="2">DUF3107 domain-containing protein</fullName>
    </submittedName>
    <submittedName>
        <fullName evidence="1">Putative ATP-binding protein</fullName>
    </submittedName>
</protein>
<dbReference type="RefSeq" id="WP_067189044.1">
    <property type="nucleotide sequence ID" value="NZ_CP126965.1"/>
</dbReference>
<keyword evidence="4" id="KW-1185">Reference proteome</keyword>
<dbReference type="EMBL" id="SPKT01000004">
    <property type="protein sequence ID" value="TFI00372.1"/>
    <property type="molecule type" value="Genomic_DNA"/>
</dbReference>
<dbReference type="Pfam" id="PF11305">
    <property type="entry name" value="DUF3107"/>
    <property type="match status" value="1"/>
</dbReference>
<dbReference type="AlphaFoldDB" id="A0A1R4ITH0"/>
<evidence type="ECO:0000313" key="3">
    <source>
        <dbReference type="Proteomes" id="UP000196230"/>
    </source>
</evidence>
<dbReference type="Proteomes" id="UP000196230">
    <property type="component" value="Unassembled WGS sequence"/>
</dbReference>
<dbReference type="GO" id="GO:0005524">
    <property type="term" value="F:ATP binding"/>
    <property type="evidence" value="ECO:0007669"/>
    <property type="project" value="UniProtKB-KW"/>
</dbReference>
<proteinExistence type="predicted"/>
<dbReference type="OrthoDB" id="3268468at2"/>
<dbReference type="Proteomes" id="UP000297477">
    <property type="component" value="Unassembled WGS sequence"/>
</dbReference>
<evidence type="ECO:0000313" key="1">
    <source>
        <dbReference type="EMBL" id="SJN23160.1"/>
    </source>
</evidence>
<name>A0A1R4ITH0_9MICC</name>
<dbReference type="InterPro" id="IPR021456">
    <property type="entry name" value="DUF3107"/>
</dbReference>
<reference evidence="1 3" key="1">
    <citation type="submission" date="2017-02" db="EMBL/GenBank/DDBJ databases">
        <authorList>
            <person name="Peterson S.W."/>
        </authorList>
    </citation>
    <scope>NUCLEOTIDE SEQUENCE [LARGE SCALE GENOMIC DNA]</scope>
    <source>
        <strain evidence="1 3">2B3F</strain>
    </source>
</reference>
<organism evidence="1 3">
    <name type="scientific">Micrococcus lylae</name>
    <dbReference type="NCBI Taxonomy" id="1273"/>
    <lineage>
        <taxon>Bacteria</taxon>
        <taxon>Bacillati</taxon>
        <taxon>Actinomycetota</taxon>
        <taxon>Actinomycetes</taxon>
        <taxon>Micrococcales</taxon>
        <taxon>Micrococcaceae</taxon>
        <taxon>Micrococcus</taxon>
    </lineage>
</organism>